<proteinExistence type="predicted"/>
<dbReference type="EMBL" id="LXQA010065701">
    <property type="protein sequence ID" value="MCI07521.1"/>
    <property type="molecule type" value="Genomic_DNA"/>
</dbReference>
<evidence type="ECO:0000313" key="1">
    <source>
        <dbReference type="EMBL" id="MCI07521.1"/>
    </source>
</evidence>
<sequence>MDPIESSAAEKMKNFIAHHGIKSLHDMHFVSDKGVFVVVAWFDEVVEGVDMWFKDNHSTAKPSFRMKLKVRDGEEVGVFT</sequence>
<protein>
    <submittedName>
        <fullName evidence="1">Uncharacterized protein</fullName>
    </submittedName>
</protein>
<reference evidence="1 2" key="1">
    <citation type="journal article" date="2018" name="Front. Plant Sci.">
        <title>Red Clover (Trifolium pratense) and Zigzag Clover (T. medium) - A Picture of Genomic Similarities and Differences.</title>
        <authorList>
            <person name="Dluhosova J."/>
            <person name="Istvanek J."/>
            <person name="Nedelnik J."/>
            <person name="Repkova J."/>
        </authorList>
    </citation>
    <scope>NUCLEOTIDE SEQUENCE [LARGE SCALE GENOMIC DNA]</scope>
    <source>
        <strain evidence="2">cv. 10/8</strain>
        <tissue evidence="1">Leaf</tissue>
    </source>
</reference>
<accession>A0A392P627</accession>
<name>A0A392P627_9FABA</name>
<organism evidence="1 2">
    <name type="scientific">Trifolium medium</name>
    <dbReference type="NCBI Taxonomy" id="97028"/>
    <lineage>
        <taxon>Eukaryota</taxon>
        <taxon>Viridiplantae</taxon>
        <taxon>Streptophyta</taxon>
        <taxon>Embryophyta</taxon>
        <taxon>Tracheophyta</taxon>
        <taxon>Spermatophyta</taxon>
        <taxon>Magnoliopsida</taxon>
        <taxon>eudicotyledons</taxon>
        <taxon>Gunneridae</taxon>
        <taxon>Pentapetalae</taxon>
        <taxon>rosids</taxon>
        <taxon>fabids</taxon>
        <taxon>Fabales</taxon>
        <taxon>Fabaceae</taxon>
        <taxon>Papilionoideae</taxon>
        <taxon>50 kb inversion clade</taxon>
        <taxon>NPAAA clade</taxon>
        <taxon>Hologalegina</taxon>
        <taxon>IRL clade</taxon>
        <taxon>Trifolieae</taxon>
        <taxon>Trifolium</taxon>
    </lineage>
</organism>
<dbReference type="AlphaFoldDB" id="A0A392P627"/>
<comment type="caution">
    <text evidence="1">The sequence shown here is derived from an EMBL/GenBank/DDBJ whole genome shotgun (WGS) entry which is preliminary data.</text>
</comment>
<keyword evidence="2" id="KW-1185">Reference proteome</keyword>
<evidence type="ECO:0000313" key="2">
    <source>
        <dbReference type="Proteomes" id="UP000265520"/>
    </source>
</evidence>
<dbReference type="Proteomes" id="UP000265520">
    <property type="component" value="Unassembled WGS sequence"/>
</dbReference>